<organism evidence="2 3">
    <name type="scientific">Thermus scotoductus</name>
    <dbReference type="NCBI Taxonomy" id="37636"/>
    <lineage>
        <taxon>Bacteria</taxon>
        <taxon>Thermotogati</taxon>
        <taxon>Deinococcota</taxon>
        <taxon>Deinococci</taxon>
        <taxon>Thermales</taxon>
        <taxon>Thermaceae</taxon>
        <taxon>Thermus</taxon>
    </lineage>
</organism>
<sequence>HQAGLRGLEAGGVPDVILEVNGVPVNSFEELLREVRKRQVGDRITLKVRRGSQVFQVEATLAPFPGR</sequence>
<dbReference type="GO" id="GO:0006508">
    <property type="term" value="P:proteolysis"/>
    <property type="evidence" value="ECO:0007669"/>
    <property type="project" value="UniProtKB-KW"/>
</dbReference>
<evidence type="ECO:0000313" key="2">
    <source>
        <dbReference type="EMBL" id="RTI15685.1"/>
    </source>
</evidence>
<accession>A0A430V0K6</accession>
<dbReference type="InterPro" id="IPR036034">
    <property type="entry name" value="PDZ_sf"/>
</dbReference>
<evidence type="ECO:0000259" key="1">
    <source>
        <dbReference type="Pfam" id="PF13180"/>
    </source>
</evidence>
<feature type="domain" description="PDZ" evidence="1">
    <location>
        <begin position="15"/>
        <end position="60"/>
    </location>
</feature>
<name>A0A430V0K6_THESC</name>
<feature type="non-terminal residue" evidence="2">
    <location>
        <position position="1"/>
    </location>
</feature>
<gene>
    <name evidence="2" type="ORF">CSW27_05325</name>
</gene>
<proteinExistence type="predicted"/>
<comment type="caution">
    <text evidence="2">The sequence shown here is derived from an EMBL/GenBank/DDBJ whole genome shotgun (WGS) entry which is preliminary data.</text>
</comment>
<dbReference type="Pfam" id="PF13180">
    <property type="entry name" value="PDZ_2"/>
    <property type="match status" value="1"/>
</dbReference>
<dbReference type="InterPro" id="IPR001478">
    <property type="entry name" value="PDZ"/>
</dbReference>
<evidence type="ECO:0000313" key="3">
    <source>
        <dbReference type="Proteomes" id="UP000287155"/>
    </source>
</evidence>
<reference evidence="2 3" key="1">
    <citation type="journal article" date="2019" name="Extremophiles">
        <title>Biogeography of thermophiles and predominance of Thermus scotoductus in domestic water heaters.</title>
        <authorList>
            <person name="Wilpiszeski R.L."/>
            <person name="Zhang Z."/>
            <person name="House C.H."/>
        </authorList>
    </citation>
    <scope>NUCLEOTIDE SEQUENCE [LARGE SCALE GENOMIC DNA]</scope>
    <source>
        <strain evidence="2 3">14_S14</strain>
    </source>
</reference>
<dbReference type="GO" id="GO:0008233">
    <property type="term" value="F:peptidase activity"/>
    <property type="evidence" value="ECO:0007669"/>
    <property type="project" value="UniProtKB-KW"/>
</dbReference>
<dbReference type="EMBL" id="PEMJ01000124">
    <property type="protein sequence ID" value="RTI15685.1"/>
    <property type="molecule type" value="Genomic_DNA"/>
</dbReference>
<dbReference type="AlphaFoldDB" id="A0A430V0K6"/>
<dbReference type="RefSeq" id="WP_153186770.1">
    <property type="nucleotide sequence ID" value="NZ_PEMJ01000124.1"/>
</dbReference>
<dbReference type="Gene3D" id="2.30.42.10">
    <property type="match status" value="1"/>
</dbReference>
<keyword evidence="2" id="KW-0378">Hydrolase</keyword>
<protein>
    <submittedName>
        <fullName evidence="2">Serine protease</fullName>
    </submittedName>
</protein>
<dbReference type="Proteomes" id="UP000287155">
    <property type="component" value="Unassembled WGS sequence"/>
</dbReference>
<keyword evidence="2" id="KW-0645">Protease</keyword>
<dbReference type="SUPFAM" id="SSF50156">
    <property type="entry name" value="PDZ domain-like"/>
    <property type="match status" value="1"/>
</dbReference>